<protein>
    <submittedName>
        <fullName evidence="1">Uncharacterized protein</fullName>
    </submittedName>
</protein>
<gene>
    <name evidence="1" type="ORF">KHX13_02140</name>
</gene>
<name>A0A943I444_9FIRM</name>
<evidence type="ECO:0000313" key="2">
    <source>
        <dbReference type="Proteomes" id="UP000754226"/>
    </source>
</evidence>
<organism evidence="1 2">
    <name type="scientific">Acidaminococcus intestini</name>
    <dbReference type="NCBI Taxonomy" id="187327"/>
    <lineage>
        <taxon>Bacteria</taxon>
        <taxon>Bacillati</taxon>
        <taxon>Bacillota</taxon>
        <taxon>Negativicutes</taxon>
        <taxon>Acidaminococcales</taxon>
        <taxon>Acidaminococcaceae</taxon>
        <taxon>Acidaminococcus</taxon>
    </lineage>
</organism>
<accession>A0A943I444</accession>
<dbReference type="EMBL" id="JAGZCZ010000002">
    <property type="protein sequence ID" value="MBS5519126.1"/>
    <property type="molecule type" value="Genomic_DNA"/>
</dbReference>
<proteinExistence type="predicted"/>
<dbReference type="Proteomes" id="UP000754226">
    <property type="component" value="Unassembled WGS sequence"/>
</dbReference>
<evidence type="ECO:0000313" key="1">
    <source>
        <dbReference type="EMBL" id="MBS5519126.1"/>
    </source>
</evidence>
<dbReference type="AlphaFoldDB" id="A0A943I444"/>
<comment type="caution">
    <text evidence="1">The sequence shown here is derived from an EMBL/GenBank/DDBJ whole genome shotgun (WGS) entry which is preliminary data.</text>
</comment>
<sequence>MQLKYFGYGCSINLMPGAGGRKREMERAGANALLMNLVQTRLIFVSPFMPIGKVPWSGLSKLGGLSKAPLENRWKKKLLF</sequence>
<reference evidence="1" key="1">
    <citation type="submission" date="2021-02" db="EMBL/GenBank/DDBJ databases">
        <title>Infant gut strain persistence is associated with maternal origin, phylogeny, and functional potential including surface adhesion and iron acquisition.</title>
        <authorList>
            <person name="Lou Y.C."/>
        </authorList>
    </citation>
    <scope>NUCLEOTIDE SEQUENCE</scope>
    <source>
        <strain evidence="1">L3_106_000M1_dasL3_106_000M1_concoct_15</strain>
    </source>
</reference>